<organism evidence="1 2">
    <name type="scientific">Vibrio caribbeanicus ATCC BAA-2122</name>
    <dbReference type="NCBI Taxonomy" id="796620"/>
    <lineage>
        <taxon>Bacteria</taxon>
        <taxon>Pseudomonadati</taxon>
        <taxon>Pseudomonadota</taxon>
        <taxon>Gammaproteobacteria</taxon>
        <taxon>Vibrionales</taxon>
        <taxon>Vibrionaceae</taxon>
        <taxon>Vibrio</taxon>
    </lineage>
</organism>
<dbReference type="Proteomes" id="UP000002943">
    <property type="component" value="Unassembled WGS sequence"/>
</dbReference>
<evidence type="ECO:0000313" key="1">
    <source>
        <dbReference type="EMBL" id="EFP96529.1"/>
    </source>
</evidence>
<reference evidence="1 2" key="1">
    <citation type="journal article" date="2012" name="Int. J. Syst. Evol. Microbiol.">
        <title>Vibrio caribbeanicus sp. nov., isolated from the marine sponge Scleritoderma cyanea.</title>
        <authorList>
            <person name="Hoffmann M."/>
            <person name="Monday S.R."/>
            <person name="Allard M.W."/>
            <person name="Strain E.A."/>
            <person name="Whittaker P."/>
            <person name="Naum M."/>
            <person name="McCarthy P.J."/>
            <person name="Lopez J.V."/>
            <person name="Fischer M."/>
            <person name="Brown E.W."/>
        </authorList>
    </citation>
    <scope>NUCLEOTIDE SEQUENCE [LARGE SCALE GENOMIC DNA]</scope>
    <source>
        <strain evidence="1 2">ATCC BAA-2122</strain>
    </source>
</reference>
<comment type="caution">
    <text evidence="1">The sequence shown here is derived from an EMBL/GenBank/DDBJ whole genome shotgun (WGS) entry which is preliminary data.</text>
</comment>
<proteinExistence type="predicted"/>
<protein>
    <submittedName>
        <fullName evidence="1">Uncharacterized protein</fullName>
    </submittedName>
</protein>
<keyword evidence="2" id="KW-1185">Reference proteome</keyword>
<sequence>MSSSVDGDVYFDKNCRIAYVMPPEVGMIKSHRENFDEEKLALCTNYLSTKELFKINNQQILDIIVRRGEITNSLIEIEASIKEVQKVLDDFKTSNYEKIEGYESAKLHLKKKENAYFKIMEEAENCSRNCDLIEEELVFLESDYFNAIDDLLKLEDDYKDIEFSLRNFQHDIDTLNITQNELTDLLDIGYDSVSKAYLSLEEAFNHYSKIENGEIIYLVDLLRNETVQETKNRNLHTNLIWKEMPIYRAQVATNYAFENLSGQKIKDLLLVPSIGSYNSLNGKDKVDVINYSYNDRLLNVNFDYEKFNGDALRTDQFYTHLQTNLIGSCEAKNGKDFSALIAPRIYYEYGLNFPFSVTAKLNGKALLNHIEIRKSRRKYLFKKIRWTEIEDYKSYSHILDLEFDSDSSLLSAKIKSTLAKSMIDTDLLRFMNIEGRREDYHFNHHYSYSSKGGIFSSMLNDENVAVPRWTFTEEEDTNFTSSRYPFSSLFSPDYVNKFSKTIVKTYRGNYLIPQARIMTFKSVVNEN</sequence>
<accession>E3BKE4</accession>
<evidence type="ECO:0000313" key="2">
    <source>
        <dbReference type="Proteomes" id="UP000002943"/>
    </source>
</evidence>
<gene>
    <name evidence="1" type="ORF">VIBC2010_05114</name>
</gene>
<dbReference type="EMBL" id="AEIU01000074">
    <property type="protein sequence ID" value="EFP96529.1"/>
    <property type="molecule type" value="Genomic_DNA"/>
</dbReference>
<dbReference type="STRING" id="796620.VIBC2010_05114"/>
<dbReference type="AlphaFoldDB" id="E3BKE4"/>
<name>E3BKE4_9VIBR</name>